<dbReference type="PROSITE" id="PS51094">
    <property type="entry name" value="PTS_EIIA_TYPE_2"/>
    <property type="match status" value="1"/>
</dbReference>
<evidence type="ECO:0000313" key="8">
    <source>
        <dbReference type="EMBL" id="UPV75119.1"/>
    </source>
</evidence>
<dbReference type="FunFam" id="3.40.930.10:FF:000009">
    <property type="entry name" value="PTS system, fructose specific IIABC component"/>
    <property type="match status" value="1"/>
</dbReference>
<dbReference type="GO" id="GO:0016020">
    <property type="term" value="C:membrane"/>
    <property type="evidence" value="ECO:0007669"/>
    <property type="project" value="InterPro"/>
</dbReference>
<evidence type="ECO:0000256" key="2">
    <source>
        <dbReference type="ARBA" id="ARBA00022448"/>
    </source>
</evidence>
<feature type="domain" description="PTS EIIA type-2" evidence="7">
    <location>
        <begin position="5"/>
        <end position="149"/>
    </location>
</feature>
<dbReference type="InterPro" id="IPR004715">
    <property type="entry name" value="PTS_IIA_fruc"/>
</dbReference>
<accession>A0A8U0HWA8</accession>
<evidence type="ECO:0000259" key="7">
    <source>
        <dbReference type="PROSITE" id="PS51094"/>
    </source>
</evidence>
<dbReference type="AlphaFoldDB" id="A0A8U0HWA8"/>
<evidence type="ECO:0000256" key="6">
    <source>
        <dbReference type="ARBA" id="ARBA00022683"/>
    </source>
</evidence>
<dbReference type="NCBIfam" id="TIGR00848">
    <property type="entry name" value="fruA"/>
    <property type="match status" value="1"/>
</dbReference>
<evidence type="ECO:0000313" key="9">
    <source>
        <dbReference type="Proteomes" id="UP000830729"/>
    </source>
</evidence>
<dbReference type="EMBL" id="CP096659">
    <property type="protein sequence ID" value="UPV75119.1"/>
    <property type="molecule type" value="Genomic_DNA"/>
</dbReference>
<dbReference type="Proteomes" id="UP000830729">
    <property type="component" value="Chromosome"/>
</dbReference>
<name>A0A8U0HWA8_9EURY</name>
<sequence length="151" mass="16053">MPSEDFVAPALVTLDEPPAERRACIDFLLDLAVDAGRVTDRSAARDALLEREASTPTGLGNGVAVPHARTDAVTAPTVAFARSDRGVDFDAPDGDPATLLFCLLAPEDADEDHLEVLSRLSRSLADPAFRTRLAEADSERTVVDAIREAVA</sequence>
<dbReference type="GO" id="GO:0005737">
    <property type="term" value="C:cytoplasm"/>
    <property type="evidence" value="ECO:0007669"/>
    <property type="project" value="UniProtKB-SubCell"/>
</dbReference>
<dbReference type="CDD" id="cd00211">
    <property type="entry name" value="PTS_IIA_fru"/>
    <property type="match status" value="1"/>
</dbReference>
<dbReference type="KEGG" id="halx:M0R89_03390"/>
<dbReference type="Pfam" id="PF00359">
    <property type="entry name" value="PTS_EIIA_2"/>
    <property type="match status" value="1"/>
</dbReference>
<dbReference type="PROSITE" id="PS00372">
    <property type="entry name" value="PTS_EIIA_TYPE_2_HIS"/>
    <property type="match status" value="1"/>
</dbReference>
<evidence type="ECO:0000256" key="5">
    <source>
        <dbReference type="ARBA" id="ARBA00022679"/>
    </source>
</evidence>
<dbReference type="GeneID" id="72184211"/>
<protein>
    <submittedName>
        <fullName evidence="8">PTS sugar transporter subunit IIA</fullName>
    </submittedName>
</protein>
<dbReference type="InterPro" id="IPR051541">
    <property type="entry name" value="PTS_SugarTrans_NitroReg"/>
</dbReference>
<dbReference type="RefSeq" id="WP_248651162.1">
    <property type="nucleotide sequence ID" value="NZ_CP096659.1"/>
</dbReference>
<evidence type="ECO:0000256" key="1">
    <source>
        <dbReference type="ARBA" id="ARBA00004496"/>
    </source>
</evidence>
<dbReference type="InterPro" id="IPR016152">
    <property type="entry name" value="PTrfase/Anion_transptr"/>
</dbReference>
<evidence type="ECO:0000256" key="4">
    <source>
        <dbReference type="ARBA" id="ARBA00022597"/>
    </source>
</evidence>
<comment type="subcellular location">
    <subcellularLocation>
        <location evidence="1">Cytoplasm</location>
    </subcellularLocation>
</comment>
<dbReference type="InterPro" id="IPR002178">
    <property type="entry name" value="PTS_EIIA_type-2_dom"/>
</dbReference>
<proteinExistence type="predicted"/>
<reference evidence="8 9" key="1">
    <citation type="submission" date="2022-04" db="EMBL/GenBank/DDBJ databases">
        <title>Diverse halophilic archaea isolated from saline environments.</title>
        <authorList>
            <person name="Cui H.-L."/>
        </authorList>
    </citation>
    <scope>NUCLEOTIDE SEQUENCE [LARGE SCALE GENOMIC DNA]</scope>
    <source>
        <strain evidence="8 9">XZYJT49</strain>
    </source>
</reference>
<evidence type="ECO:0000256" key="3">
    <source>
        <dbReference type="ARBA" id="ARBA00022553"/>
    </source>
</evidence>
<dbReference type="PANTHER" id="PTHR47738">
    <property type="entry name" value="PTS SYSTEM FRUCTOSE-LIKE EIIA COMPONENT-RELATED"/>
    <property type="match status" value="1"/>
</dbReference>
<dbReference type="GO" id="GO:0008982">
    <property type="term" value="F:protein-N(PI)-phosphohistidine-sugar phosphotransferase activity"/>
    <property type="evidence" value="ECO:0007669"/>
    <property type="project" value="InterPro"/>
</dbReference>
<keyword evidence="4 8" id="KW-0762">Sugar transport</keyword>
<keyword evidence="9" id="KW-1185">Reference proteome</keyword>
<gene>
    <name evidence="8" type="ORF">M0R89_03390</name>
</gene>
<dbReference type="Gene3D" id="3.40.930.10">
    <property type="entry name" value="Mannitol-specific EII, Chain A"/>
    <property type="match status" value="1"/>
</dbReference>
<keyword evidence="5" id="KW-0808">Transferase</keyword>
<keyword evidence="3" id="KW-0597">Phosphoprotein</keyword>
<dbReference type="GO" id="GO:0009401">
    <property type="term" value="P:phosphoenolpyruvate-dependent sugar phosphotransferase system"/>
    <property type="evidence" value="ECO:0007669"/>
    <property type="project" value="UniProtKB-KW"/>
</dbReference>
<dbReference type="SUPFAM" id="SSF55804">
    <property type="entry name" value="Phoshotransferase/anion transport protein"/>
    <property type="match status" value="1"/>
</dbReference>
<keyword evidence="2" id="KW-0813">Transport</keyword>
<keyword evidence="6" id="KW-0598">Phosphotransferase system</keyword>
<organism evidence="8 9">
    <name type="scientific">Halorussus limi</name>
    <dbReference type="NCBI Taxonomy" id="2938695"/>
    <lineage>
        <taxon>Archaea</taxon>
        <taxon>Methanobacteriati</taxon>
        <taxon>Methanobacteriota</taxon>
        <taxon>Stenosarchaea group</taxon>
        <taxon>Halobacteria</taxon>
        <taxon>Halobacteriales</taxon>
        <taxon>Haladaptataceae</taxon>
        <taxon>Halorussus</taxon>
    </lineage>
</organism>